<feature type="transmembrane region" description="Helical" evidence="7">
    <location>
        <begin position="254"/>
        <end position="279"/>
    </location>
</feature>
<comment type="subcellular location">
    <subcellularLocation>
        <location evidence="1">Cell membrane</location>
        <topology evidence="1">Multi-pass membrane protein</topology>
    </subcellularLocation>
</comment>
<dbReference type="PROSITE" id="PS50850">
    <property type="entry name" value="MFS"/>
    <property type="match status" value="1"/>
</dbReference>
<evidence type="ECO:0000256" key="2">
    <source>
        <dbReference type="ARBA" id="ARBA00022448"/>
    </source>
</evidence>
<dbReference type="InterPro" id="IPR004638">
    <property type="entry name" value="EmrB-like"/>
</dbReference>
<evidence type="ECO:0000256" key="5">
    <source>
        <dbReference type="ARBA" id="ARBA00022989"/>
    </source>
</evidence>
<feature type="transmembrane region" description="Helical" evidence="7">
    <location>
        <begin position="125"/>
        <end position="144"/>
    </location>
</feature>
<keyword evidence="2" id="KW-0813">Transport</keyword>
<feature type="transmembrane region" description="Helical" evidence="7">
    <location>
        <begin position="391"/>
        <end position="411"/>
    </location>
</feature>
<dbReference type="Gene3D" id="1.20.1250.20">
    <property type="entry name" value="MFS general substrate transporter like domains"/>
    <property type="match status" value="2"/>
</dbReference>
<organism evidence="9">
    <name type="scientific">uncultured bacterium Contig1772</name>
    <dbReference type="NCBI Taxonomy" id="1393512"/>
    <lineage>
        <taxon>Bacteria</taxon>
        <taxon>environmental samples</taxon>
    </lineage>
</organism>
<evidence type="ECO:0000256" key="7">
    <source>
        <dbReference type="SAM" id="Phobius"/>
    </source>
</evidence>
<dbReference type="EMBL" id="KC246821">
    <property type="protein sequence ID" value="AHF25156.1"/>
    <property type="molecule type" value="Genomic_DNA"/>
</dbReference>
<feature type="transmembrane region" description="Helical" evidence="7">
    <location>
        <begin position="156"/>
        <end position="176"/>
    </location>
</feature>
<keyword evidence="5 7" id="KW-1133">Transmembrane helix</keyword>
<dbReference type="Pfam" id="PF07690">
    <property type="entry name" value="MFS_1"/>
    <property type="match status" value="1"/>
</dbReference>
<evidence type="ECO:0000259" key="8">
    <source>
        <dbReference type="PROSITE" id="PS50850"/>
    </source>
</evidence>
<feature type="transmembrane region" description="Helical" evidence="7">
    <location>
        <begin position="100"/>
        <end position="118"/>
    </location>
</feature>
<feature type="transmembrane region" description="Helical" evidence="7">
    <location>
        <begin position="423"/>
        <end position="446"/>
    </location>
</feature>
<evidence type="ECO:0000256" key="3">
    <source>
        <dbReference type="ARBA" id="ARBA00022475"/>
    </source>
</evidence>
<evidence type="ECO:0000256" key="4">
    <source>
        <dbReference type="ARBA" id="ARBA00022692"/>
    </source>
</evidence>
<dbReference type="SUPFAM" id="SSF103473">
    <property type="entry name" value="MFS general substrate transporter"/>
    <property type="match status" value="1"/>
</dbReference>
<dbReference type="GO" id="GO:0022857">
    <property type="term" value="F:transmembrane transporter activity"/>
    <property type="evidence" value="ECO:0007669"/>
    <property type="project" value="InterPro"/>
</dbReference>
<feature type="transmembrane region" description="Helical" evidence="7">
    <location>
        <begin position="39"/>
        <end position="60"/>
    </location>
</feature>
<name>W0FJS7_9BACT</name>
<reference evidence="9" key="1">
    <citation type="journal article" date="2013" name="PLoS ONE">
        <title>Metagenomic insights into the carbohydrate-active enzymes carried by the microorganisms adhering to solid digesta in the rumen of cows.</title>
        <authorList>
            <person name="Wang L."/>
            <person name="Hatem A."/>
            <person name="Catalyurek U.V."/>
            <person name="Morrison M."/>
            <person name="Yu Z."/>
        </authorList>
    </citation>
    <scope>NUCLEOTIDE SEQUENCE</scope>
</reference>
<sequence length="457" mass="47905">MQAAVLLAGCLIVVLNYTLLAPALPVIMHEMSVDEPTVQWLTSVYAMVEAIIIPMNAFLLGRFSVRKLFTGAFVLFTVGSFAAAVAPTFSLLLVARVLQAMATGVAMPMVWTLLLLMAPKENRGVLMGLVGVVISFAPAIGPPASGAIIDAFGWRSLFFIVSGISVAVIVFTLALLKNRDGFERTSFDAPSMVLSSFGMFFLLYGLSTFTSTETPWLSALLMVAGIVLLGVFVRRQGKLEVPMLRVETLKTRRFRNAIIVCCLLEGALIAVDVLLPLFLQNSLGQTPTATGLIMAPAALAGAVTGVVAGRVFDKRGVRRIVLVGAVLLEGSAIALCLCGAGTWVVLVAGIYCIETIGWQCVSTPTNTWGINSLPNEIIQHGNAVMSTLMQVGASFGTAALVSLTAFGPLVVGTSDAAAATLAGYHVAFVGTAILLGVVALVLLVGVRNKAGDDGEQG</sequence>
<accession>W0FJS7</accession>
<dbReference type="InterPro" id="IPR020846">
    <property type="entry name" value="MFS_dom"/>
</dbReference>
<dbReference type="PANTHER" id="PTHR42718:SF24">
    <property type="entry name" value="MAJOR FACILITATOR SUPERFAMILY (MFS) PROFILE DOMAIN-CONTAINING PROTEIN"/>
    <property type="match status" value="1"/>
</dbReference>
<feature type="transmembrane region" description="Helical" evidence="7">
    <location>
        <begin position="320"/>
        <end position="346"/>
    </location>
</feature>
<dbReference type="AlphaFoldDB" id="W0FJS7"/>
<keyword evidence="3" id="KW-1003">Cell membrane</keyword>
<dbReference type="GO" id="GO:0005886">
    <property type="term" value="C:plasma membrane"/>
    <property type="evidence" value="ECO:0007669"/>
    <property type="project" value="UniProtKB-SubCell"/>
</dbReference>
<protein>
    <submittedName>
        <fullName evidence="9">Lincomycin resistance protein LmrB</fullName>
    </submittedName>
</protein>
<keyword evidence="4 7" id="KW-0812">Transmembrane</keyword>
<dbReference type="PANTHER" id="PTHR42718">
    <property type="entry name" value="MAJOR FACILITATOR SUPERFAMILY MULTIDRUG TRANSPORTER MFSC"/>
    <property type="match status" value="1"/>
</dbReference>
<feature type="transmembrane region" description="Helical" evidence="7">
    <location>
        <begin position="291"/>
        <end position="308"/>
    </location>
</feature>
<feature type="transmembrane region" description="Helical" evidence="7">
    <location>
        <begin position="215"/>
        <end position="233"/>
    </location>
</feature>
<feature type="domain" description="Major facilitator superfamily (MFS) profile" evidence="8">
    <location>
        <begin position="2"/>
        <end position="448"/>
    </location>
</feature>
<evidence type="ECO:0000256" key="6">
    <source>
        <dbReference type="ARBA" id="ARBA00023136"/>
    </source>
</evidence>
<evidence type="ECO:0000313" key="9">
    <source>
        <dbReference type="EMBL" id="AHF25156.1"/>
    </source>
</evidence>
<dbReference type="InterPro" id="IPR011701">
    <property type="entry name" value="MFS"/>
</dbReference>
<dbReference type="PRINTS" id="PR01036">
    <property type="entry name" value="TCRTETB"/>
</dbReference>
<dbReference type="NCBIfam" id="TIGR00711">
    <property type="entry name" value="efflux_EmrB"/>
    <property type="match status" value="1"/>
</dbReference>
<feature type="transmembrane region" description="Helical" evidence="7">
    <location>
        <begin position="72"/>
        <end position="94"/>
    </location>
</feature>
<keyword evidence="6 7" id="KW-0472">Membrane</keyword>
<proteinExistence type="predicted"/>
<evidence type="ECO:0000256" key="1">
    <source>
        <dbReference type="ARBA" id="ARBA00004651"/>
    </source>
</evidence>
<feature type="transmembrane region" description="Helical" evidence="7">
    <location>
        <begin position="188"/>
        <end position="209"/>
    </location>
</feature>
<dbReference type="InterPro" id="IPR036259">
    <property type="entry name" value="MFS_trans_sf"/>
</dbReference>